<organism evidence="3 4">
    <name type="scientific">Staphylococcus xylosus</name>
    <dbReference type="NCBI Taxonomy" id="1288"/>
    <lineage>
        <taxon>Bacteria</taxon>
        <taxon>Bacillati</taxon>
        <taxon>Bacillota</taxon>
        <taxon>Bacilli</taxon>
        <taxon>Bacillales</taxon>
        <taxon>Staphylococcaceae</taxon>
        <taxon>Staphylococcus</taxon>
    </lineage>
</organism>
<sequence>MKKYKMSTVQDEFIRIEERHENTSINNIAGIIHIKKQLNYQQINDAFNKVIEQHDTLRIRFTKEDSEYRQYVADYEKQHFEFLNFHDDQVNYNKWLKNNTNRNLFISDENLYHVKVVKCPDGHMGIFIILHHLIIDIWGITIIIDNFVKKLIGKKNEMISNSTYLEIITNEQDYKSSKRFIKDQAFWLKKTKYFENNSLFEGNRLNSVIGERLRIDLTDKLSAKINHFCTKNAISVSNLFTAIMHIIKHKKTRAKTTSIGMVIHNRNGQNEKQSTGLFAKYLPMIVEINNDLPITDFLYIIKLESLNLLKYRHYPFRYIVENCKNRKGLDDCFISFQNAKYDAEFIKDGFTDEWLSNGTNAAPLGVNICNRSNKNNLEFDYAYQTDVLDEAGIYRLHETILNVFNKISENPEQKISEMNISLEEVLIH</sequence>
<feature type="transmembrane region" description="Helical" evidence="1">
    <location>
        <begin position="124"/>
        <end position="148"/>
    </location>
</feature>
<gene>
    <name evidence="3" type="ORF">FEZ53_00360</name>
</gene>
<evidence type="ECO:0000313" key="4">
    <source>
        <dbReference type="Proteomes" id="UP000307747"/>
    </source>
</evidence>
<comment type="caution">
    <text evidence="3">The sequence shown here is derived from an EMBL/GenBank/DDBJ whole genome shotgun (WGS) entry which is preliminary data.</text>
</comment>
<dbReference type="GO" id="GO:0003824">
    <property type="term" value="F:catalytic activity"/>
    <property type="evidence" value="ECO:0007669"/>
    <property type="project" value="InterPro"/>
</dbReference>
<dbReference type="GO" id="GO:0031177">
    <property type="term" value="F:phosphopantetheine binding"/>
    <property type="evidence" value="ECO:0007669"/>
    <property type="project" value="TreeGrafter"/>
</dbReference>
<keyword evidence="1" id="KW-0812">Transmembrane</keyword>
<dbReference type="OrthoDB" id="2396470at2"/>
<name>A0A5R9B330_STAXY</name>
<dbReference type="GO" id="GO:0044550">
    <property type="term" value="P:secondary metabolite biosynthetic process"/>
    <property type="evidence" value="ECO:0007669"/>
    <property type="project" value="TreeGrafter"/>
</dbReference>
<dbReference type="GO" id="GO:0005737">
    <property type="term" value="C:cytoplasm"/>
    <property type="evidence" value="ECO:0007669"/>
    <property type="project" value="TreeGrafter"/>
</dbReference>
<dbReference type="AlphaFoldDB" id="A0A5R9B330"/>
<dbReference type="PANTHER" id="PTHR45527:SF1">
    <property type="entry name" value="FATTY ACID SYNTHASE"/>
    <property type="match status" value="1"/>
</dbReference>
<dbReference type="SUPFAM" id="SSF52777">
    <property type="entry name" value="CoA-dependent acyltransferases"/>
    <property type="match status" value="2"/>
</dbReference>
<dbReference type="PANTHER" id="PTHR45527">
    <property type="entry name" value="NONRIBOSOMAL PEPTIDE SYNTHETASE"/>
    <property type="match status" value="1"/>
</dbReference>
<keyword evidence="1" id="KW-1133">Transmembrane helix</keyword>
<reference evidence="3 4" key="1">
    <citation type="submission" date="2019-05" db="EMBL/GenBank/DDBJ databases">
        <title>The metagenome of a microbial culture collection derived from dairy environment covers the genomic content of the human microbiome.</title>
        <authorList>
            <person name="Roder T."/>
            <person name="Wuthrich D."/>
            <person name="Sattari Z."/>
            <person name="Von Ah U."/>
            <person name="Bar C."/>
            <person name="Ronchi F."/>
            <person name="Macpherson A.J."/>
            <person name="Ganal-Vonarburg S.C."/>
            <person name="Bruggmann R."/>
            <person name="Vergeres G."/>
        </authorList>
    </citation>
    <scope>NUCLEOTIDE SEQUENCE [LARGE SCALE GENOMIC DNA]</scope>
    <source>
        <strain evidence="3 4">FAM 20833</strain>
    </source>
</reference>
<proteinExistence type="predicted"/>
<dbReference type="Pfam" id="PF00668">
    <property type="entry name" value="Condensation"/>
    <property type="match status" value="1"/>
</dbReference>
<feature type="domain" description="Condensation" evidence="2">
    <location>
        <begin position="3"/>
        <end position="421"/>
    </location>
</feature>
<protein>
    <recommendedName>
        <fullName evidence="2">Condensation domain-containing protein</fullName>
    </recommendedName>
</protein>
<dbReference type="RefSeq" id="WP_107542698.1">
    <property type="nucleotide sequence ID" value="NZ_CP031275.1"/>
</dbReference>
<evidence type="ECO:0000259" key="2">
    <source>
        <dbReference type="Pfam" id="PF00668"/>
    </source>
</evidence>
<dbReference type="GO" id="GO:0043041">
    <property type="term" value="P:amino acid activation for nonribosomal peptide biosynthetic process"/>
    <property type="evidence" value="ECO:0007669"/>
    <property type="project" value="TreeGrafter"/>
</dbReference>
<dbReference type="GO" id="GO:0008610">
    <property type="term" value="P:lipid biosynthetic process"/>
    <property type="evidence" value="ECO:0007669"/>
    <property type="project" value="UniProtKB-ARBA"/>
</dbReference>
<evidence type="ECO:0000313" key="3">
    <source>
        <dbReference type="EMBL" id="TLP90749.1"/>
    </source>
</evidence>
<dbReference type="InterPro" id="IPR023213">
    <property type="entry name" value="CAT-like_dom_sf"/>
</dbReference>
<dbReference type="Gene3D" id="3.30.559.10">
    <property type="entry name" value="Chloramphenicol acetyltransferase-like domain"/>
    <property type="match status" value="1"/>
</dbReference>
<dbReference type="Proteomes" id="UP000307747">
    <property type="component" value="Unassembled WGS sequence"/>
</dbReference>
<dbReference type="InterPro" id="IPR001242">
    <property type="entry name" value="Condensation_dom"/>
</dbReference>
<dbReference type="EMBL" id="VBTJ01000001">
    <property type="protein sequence ID" value="TLP90749.1"/>
    <property type="molecule type" value="Genomic_DNA"/>
</dbReference>
<evidence type="ECO:0000256" key="1">
    <source>
        <dbReference type="SAM" id="Phobius"/>
    </source>
</evidence>
<accession>A0A5R9B330</accession>
<keyword evidence="1" id="KW-0472">Membrane</keyword>
<dbReference type="Gene3D" id="3.30.559.30">
    <property type="entry name" value="Nonribosomal peptide synthetase, condensation domain"/>
    <property type="match status" value="1"/>
</dbReference>